<evidence type="ECO:0000256" key="3">
    <source>
        <dbReference type="ARBA" id="ARBA00022475"/>
    </source>
</evidence>
<dbReference type="Pfam" id="PF00528">
    <property type="entry name" value="BPD_transp_1"/>
    <property type="match status" value="1"/>
</dbReference>
<feature type="region of interest" description="Disordered" evidence="8">
    <location>
        <begin position="1"/>
        <end position="20"/>
    </location>
</feature>
<dbReference type="InterPro" id="IPR035906">
    <property type="entry name" value="MetI-like_sf"/>
</dbReference>
<dbReference type="EMBL" id="VFOQ01000001">
    <property type="protein sequence ID" value="TQL60209.1"/>
    <property type="molecule type" value="Genomic_DNA"/>
</dbReference>
<comment type="caution">
    <text evidence="10">The sequence shown here is derived from an EMBL/GenBank/DDBJ whole genome shotgun (WGS) entry which is preliminary data.</text>
</comment>
<evidence type="ECO:0000256" key="5">
    <source>
        <dbReference type="ARBA" id="ARBA00022989"/>
    </source>
</evidence>
<gene>
    <name evidence="10" type="ORF">FB474_1592</name>
</gene>
<keyword evidence="6 7" id="KW-0472">Membrane</keyword>
<dbReference type="SUPFAM" id="SSF161098">
    <property type="entry name" value="MetI-like"/>
    <property type="match status" value="1"/>
</dbReference>
<evidence type="ECO:0000256" key="2">
    <source>
        <dbReference type="ARBA" id="ARBA00022448"/>
    </source>
</evidence>
<dbReference type="Proteomes" id="UP000319514">
    <property type="component" value="Unassembled WGS sequence"/>
</dbReference>
<dbReference type="InterPro" id="IPR000515">
    <property type="entry name" value="MetI-like"/>
</dbReference>
<dbReference type="AlphaFoldDB" id="A0A542ZIT1"/>
<name>A0A542ZIT1_9MICO</name>
<evidence type="ECO:0000313" key="11">
    <source>
        <dbReference type="Proteomes" id="UP000319514"/>
    </source>
</evidence>
<keyword evidence="2 7" id="KW-0813">Transport</keyword>
<feature type="transmembrane region" description="Helical" evidence="7">
    <location>
        <begin position="86"/>
        <end position="112"/>
    </location>
</feature>
<sequence>MTTTVSPARTEQAPPAAAPRRRRSSSGLALLFLLPALLVFALFVFWPLVRSVVLSFQGTDIIGRPGAFVGTANYERLLSDPGFVKVLGVTLAFTLLTVVPSIVLALVVALMLQSRIRAVRFFRTAFALPFAFSVATASVVFQVLYNPASGVLNGLLSHVGLGPVHWLTDPDVALFSVAGATVWMQLGYNLLVLSAGLGALPEEVIEAARLDGATGLRLQRSIVLPLITPQLFFLVVTGTIHSLQSFGQIRILTAGGPEGNTTTLVYSIYEQAFAYNNSNFGYASAQALVLLLIVLGITAVQFGILERKVFYR</sequence>
<evidence type="ECO:0000256" key="4">
    <source>
        <dbReference type="ARBA" id="ARBA00022692"/>
    </source>
</evidence>
<feature type="transmembrane region" description="Helical" evidence="7">
    <location>
        <begin position="172"/>
        <end position="200"/>
    </location>
</feature>
<organism evidence="10 11">
    <name type="scientific">Oryzihumus leptocrescens</name>
    <dbReference type="NCBI Taxonomy" id="297536"/>
    <lineage>
        <taxon>Bacteria</taxon>
        <taxon>Bacillati</taxon>
        <taxon>Actinomycetota</taxon>
        <taxon>Actinomycetes</taxon>
        <taxon>Micrococcales</taxon>
        <taxon>Intrasporangiaceae</taxon>
        <taxon>Oryzihumus</taxon>
    </lineage>
</organism>
<feature type="transmembrane region" description="Helical" evidence="7">
    <location>
        <begin position="221"/>
        <end position="240"/>
    </location>
</feature>
<dbReference type="OrthoDB" id="4053402at2"/>
<evidence type="ECO:0000259" key="9">
    <source>
        <dbReference type="PROSITE" id="PS50928"/>
    </source>
</evidence>
<evidence type="ECO:0000313" key="10">
    <source>
        <dbReference type="EMBL" id="TQL60209.1"/>
    </source>
</evidence>
<comment type="similarity">
    <text evidence="7">Belongs to the binding-protein-dependent transport system permease family.</text>
</comment>
<feature type="transmembrane region" description="Helical" evidence="7">
    <location>
        <begin position="285"/>
        <end position="305"/>
    </location>
</feature>
<accession>A0A542ZIT1</accession>
<keyword evidence="3" id="KW-1003">Cell membrane</keyword>
<reference evidence="10 11" key="1">
    <citation type="submission" date="2019-06" db="EMBL/GenBank/DDBJ databases">
        <title>Sequencing the genomes of 1000 actinobacteria strains.</title>
        <authorList>
            <person name="Klenk H.-P."/>
        </authorList>
    </citation>
    <scope>NUCLEOTIDE SEQUENCE [LARGE SCALE GENOMIC DNA]</scope>
    <source>
        <strain evidence="10 11">DSM 18082</strain>
    </source>
</reference>
<dbReference type="InterPro" id="IPR051393">
    <property type="entry name" value="ABC_transporter_permease"/>
</dbReference>
<feature type="transmembrane region" description="Helical" evidence="7">
    <location>
        <begin position="28"/>
        <end position="49"/>
    </location>
</feature>
<dbReference type="RefSeq" id="WP_141788136.1">
    <property type="nucleotide sequence ID" value="NZ_BAAAKX010000021.1"/>
</dbReference>
<evidence type="ECO:0000256" key="1">
    <source>
        <dbReference type="ARBA" id="ARBA00004651"/>
    </source>
</evidence>
<evidence type="ECO:0000256" key="6">
    <source>
        <dbReference type="ARBA" id="ARBA00023136"/>
    </source>
</evidence>
<dbReference type="PROSITE" id="PS50928">
    <property type="entry name" value="ABC_TM1"/>
    <property type="match status" value="1"/>
</dbReference>
<keyword evidence="5 7" id="KW-1133">Transmembrane helix</keyword>
<evidence type="ECO:0000256" key="7">
    <source>
        <dbReference type="RuleBase" id="RU363032"/>
    </source>
</evidence>
<dbReference type="GO" id="GO:0005886">
    <property type="term" value="C:plasma membrane"/>
    <property type="evidence" value="ECO:0007669"/>
    <property type="project" value="UniProtKB-SubCell"/>
</dbReference>
<dbReference type="Gene3D" id="1.10.3720.10">
    <property type="entry name" value="MetI-like"/>
    <property type="match status" value="1"/>
</dbReference>
<keyword evidence="4 7" id="KW-0812">Transmembrane</keyword>
<dbReference type="PANTHER" id="PTHR30193:SF37">
    <property type="entry name" value="INNER MEMBRANE ABC TRANSPORTER PERMEASE PROTEIN YCJO"/>
    <property type="match status" value="1"/>
</dbReference>
<comment type="subcellular location">
    <subcellularLocation>
        <location evidence="1 7">Cell membrane</location>
        <topology evidence="1 7">Multi-pass membrane protein</topology>
    </subcellularLocation>
</comment>
<dbReference type="PANTHER" id="PTHR30193">
    <property type="entry name" value="ABC TRANSPORTER PERMEASE PROTEIN"/>
    <property type="match status" value="1"/>
</dbReference>
<evidence type="ECO:0000256" key="8">
    <source>
        <dbReference type="SAM" id="MobiDB-lite"/>
    </source>
</evidence>
<proteinExistence type="inferred from homology"/>
<keyword evidence="11" id="KW-1185">Reference proteome</keyword>
<protein>
    <submittedName>
        <fullName evidence="10">Carbohydrate ABC transporter membrane protein 1 (CUT1 family)</fullName>
    </submittedName>
</protein>
<feature type="transmembrane region" description="Helical" evidence="7">
    <location>
        <begin position="124"/>
        <end position="145"/>
    </location>
</feature>
<dbReference type="CDD" id="cd06261">
    <property type="entry name" value="TM_PBP2"/>
    <property type="match status" value="1"/>
</dbReference>
<feature type="domain" description="ABC transmembrane type-1" evidence="9">
    <location>
        <begin position="87"/>
        <end position="301"/>
    </location>
</feature>
<dbReference type="GO" id="GO:0055085">
    <property type="term" value="P:transmembrane transport"/>
    <property type="evidence" value="ECO:0007669"/>
    <property type="project" value="InterPro"/>
</dbReference>